<accession>A0A3B0WVW7</accession>
<organism evidence="9">
    <name type="scientific">hydrothermal vent metagenome</name>
    <dbReference type="NCBI Taxonomy" id="652676"/>
    <lineage>
        <taxon>unclassified sequences</taxon>
        <taxon>metagenomes</taxon>
        <taxon>ecological metagenomes</taxon>
    </lineage>
</organism>
<dbReference type="EMBL" id="UOFC01000209">
    <property type="protein sequence ID" value="VAW48486.1"/>
    <property type="molecule type" value="Genomic_DNA"/>
</dbReference>
<keyword evidence="4" id="KW-0068">Autocatalytic cleavage</keyword>
<protein>
    <submittedName>
        <fullName evidence="9">Aspartate 1-decarboxylase</fullName>
        <ecNumber evidence="9">4.1.1.11</ecNumber>
    </submittedName>
</protein>
<dbReference type="InterPro" id="IPR003190">
    <property type="entry name" value="Asp_decarbox"/>
</dbReference>
<name>A0A3B0WVW7_9ZZZZ</name>
<keyword evidence="2" id="KW-0566">Pantothenate biosynthesis</keyword>
<dbReference type="PIRSF" id="PIRSF006246">
    <property type="entry name" value="Asp_decarbox"/>
    <property type="match status" value="1"/>
</dbReference>
<keyword evidence="3" id="KW-0210">Decarboxylase</keyword>
<dbReference type="PANTHER" id="PTHR21012">
    <property type="entry name" value="ASPARTATE 1-DECARBOXYLASE"/>
    <property type="match status" value="1"/>
</dbReference>
<dbReference type="Pfam" id="PF02261">
    <property type="entry name" value="Asp_decarbox"/>
    <property type="match status" value="1"/>
</dbReference>
<evidence type="ECO:0000256" key="7">
    <source>
        <dbReference type="ARBA" id="ARBA00023270"/>
    </source>
</evidence>
<evidence type="ECO:0000256" key="2">
    <source>
        <dbReference type="ARBA" id="ARBA00022655"/>
    </source>
</evidence>
<keyword evidence="5" id="KW-0865">Zymogen</keyword>
<keyword evidence="8" id="KW-0670">Pyruvate</keyword>
<evidence type="ECO:0000256" key="3">
    <source>
        <dbReference type="ARBA" id="ARBA00022793"/>
    </source>
</evidence>
<evidence type="ECO:0000256" key="6">
    <source>
        <dbReference type="ARBA" id="ARBA00023239"/>
    </source>
</evidence>
<keyword evidence="1" id="KW-0963">Cytoplasm</keyword>
<dbReference type="Gene3D" id="2.40.40.20">
    <property type="match status" value="1"/>
</dbReference>
<sequence length="139" mass="15526">MYRQNQESSMQVTLLKSKIHRVTATHSELDYEGSCAIDGHLLDMAGIREYEQIHIYNVNNGKRFTTYAIRAEENSGTISVNGAAAHKANPQDLLIIATYVTMSEVDADSFKPKLIYVNANNHITHARNTLSSQVNKQAC</sequence>
<dbReference type="CDD" id="cd06919">
    <property type="entry name" value="Asp_decarbox"/>
    <property type="match status" value="1"/>
</dbReference>
<proteinExistence type="inferred from homology"/>
<reference evidence="9" key="1">
    <citation type="submission" date="2018-06" db="EMBL/GenBank/DDBJ databases">
        <authorList>
            <person name="Zhirakovskaya E."/>
        </authorList>
    </citation>
    <scope>NUCLEOTIDE SEQUENCE</scope>
</reference>
<evidence type="ECO:0000256" key="4">
    <source>
        <dbReference type="ARBA" id="ARBA00022813"/>
    </source>
</evidence>
<dbReference type="GO" id="GO:0006523">
    <property type="term" value="P:alanine biosynthetic process"/>
    <property type="evidence" value="ECO:0007669"/>
    <property type="project" value="InterPro"/>
</dbReference>
<evidence type="ECO:0000256" key="5">
    <source>
        <dbReference type="ARBA" id="ARBA00023145"/>
    </source>
</evidence>
<dbReference type="AlphaFoldDB" id="A0A3B0WVW7"/>
<dbReference type="GO" id="GO:0004068">
    <property type="term" value="F:aspartate 1-decarboxylase activity"/>
    <property type="evidence" value="ECO:0007669"/>
    <property type="project" value="UniProtKB-EC"/>
</dbReference>
<dbReference type="PANTHER" id="PTHR21012:SF0">
    <property type="entry name" value="ASPARTATE 1-DECARBOXYLASE"/>
    <property type="match status" value="1"/>
</dbReference>
<dbReference type="InterPro" id="IPR009010">
    <property type="entry name" value="Asp_de-COase-like_dom_sf"/>
</dbReference>
<evidence type="ECO:0000256" key="8">
    <source>
        <dbReference type="ARBA" id="ARBA00023317"/>
    </source>
</evidence>
<dbReference type="SUPFAM" id="SSF50692">
    <property type="entry name" value="ADC-like"/>
    <property type="match status" value="1"/>
</dbReference>
<dbReference type="GO" id="GO:0015940">
    <property type="term" value="P:pantothenate biosynthetic process"/>
    <property type="evidence" value="ECO:0007669"/>
    <property type="project" value="UniProtKB-KW"/>
</dbReference>
<keyword evidence="6 9" id="KW-0456">Lyase</keyword>
<dbReference type="EC" id="4.1.1.11" evidence="9"/>
<keyword evidence="7" id="KW-0704">Schiff base</keyword>
<dbReference type="HAMAP" id="MF_00446">
    <property type="entry name" value="PanD"/>
    <property type="match status" value="1"/>
</dbReference>
<dbReference type="NCBIfam" id="TIGR00223">
    <property type="entry name" value="panD"/>
    <property type="match status" value="1"/>
</dbReference>
<evidence type="ECO:0000313" key="9">
    <source>
        <dbReference type="EMBL" id="VAW48486.1"/>
    </source>
</evidence>
<gene>
    <name evidence="9" type="ORF">MNBD_GAMMA03-111</name>
</gene>
<evidence type="ECO:0000256" key="1">
    <source>
        <dbReference type="ARBA" id="ARBA00022490"/>
    </source>
</evidence>
<dbReference type="GO" id="GO:0005829">
    <property type="term" value="C:cytosol"/>
    <property type="evidence" value="ECO:0007669"/>
    <property type="project" value="TreeGrafter"/>
</dbReference>